<dbReference type="PROSITE" id="PS51375">
    <property type="entry name" value="PPR"/>
    <property type="match status" value="2"/>
</dbReference>
<dbReference type="AlphaFoldDB" id="A0A0D2SF17"/>
<dbReference type="Gene3D" id="1.25.40.10">
    <property type="entry name" value="Tetratricopeptide repeat domain"/>
    <property type="match status" value="1"/>
</dbReference>
<dbReference type="Proteomes" id="UP000032304">
    <property type="component" value="Chromosome 9"/>
</dbReference>
<name>A0A0D2SF17_GOSRA</name>
<evidence type="ECO:0000256" key="2">
    <source>
        <dbReference type="ARBA" id="ARBA00022737"/>
    </source>
</evidence>
<dbReference type="NCBIfam" id="TIGR00756">
    <property type="entry name" value="PPR"/>
    <property type="match status" value="2"/>
</dbReference>
<dbReference type="EMBL" id="CM001748">
    <property type="protein sequence ID" value="KJB61753.1"/>
    <property type="molecule type" value="Genomic_DNA"/>
</dbReference>
<keyword evidence="2" id="KW-0677">Repeat</keyword>
<evidence type="ECO:0000256" key="1">
    <source>
        <dbReference type="ARBA" id="ARBA00007626"/>
    </source>
</evidence>
<keyword evidence="5" id="KW-1185">Reference proteome</keyword>
<accession>A0A0D2SF17</accession>
<dbReference type="OMA" id="NETTWAM"/>
<dbReference type="PANTHER" id="PTHR47941">
    <property type="entry name" value="PENTATRICOPEPTIDE REPEAT-CONTAINING PROTEIN 3, MITOCHONDRIAL"/>
    <property type="match status" value="1"/>
</dbReference>
<evidence type="ECO:0000313" key="4">
    <source>
        <dbReference type="EMBL" id="KJB61753.1"/>
    </source>
</evidence>
<reference evidence="4 5" key="1">
    <citation type="journal article" date="2012" name="Nature">
        <title>Repeated polyploidization of Gossypium genomes and the evolution of spinnable cotton fibres.</title>
        <authorList>
            <person name="Paterson A.H."/>
            <person name="Wendel J.F."/>
            <person name="Gundlach H."/>
            <person name="Guo H."/>
            <person name="Jenkins J."/>
            <person name="Jin D."/>
            <person name="Llewellyn D."/>
            <person name="Showmaker K.C."/>
            <person name="Shu S."/>
            <person name="Udall J."/>
            <person name="Yoo M.J."/>
            <person name="Byers R."/>
            <person name="Chen W."/>
            <person name="Doron-Faigenboim A."/>
            <person name="Duke M.V."/>
            <person name="Gong L."/>
            <person name="Grimwood J."/>
            <person name="Grover C."/>
            <person name="Grupp K."/>
            <person name="Hu G."/>
            <person name="Lee T.H."/>
            <person name="Li J."/>
            <person name="Lin L."/>
            <person name="Liu T."/>
            <person name="Marler B.S."/>
            <person name="Page J.T."/>
            <person name="Roberts A.W."/>
            <person name="Romanel E."/>
            <person name="Sanders W.S."/>
            <person name="Szadkowski E."/>
            <person name="Tan X."/>
            <person name="Tang H."/>
            <person name="Xu C."/>
            <person name="Wang J."/>
            <person name="Wang Z."/>
            <person name="Zhang D."/>
            <person name="Zhang L."/>
            <person name="Ashrafi H."/>
            <person name="Bedon F."/>
            <person name="Bowers J.E."/>
            <person name="Brubaker C.L."/>
            <person name="Chee P.W."/>
            <person name="Das S."/>
            <person name="Gingle A.R."/>
            <person name="Haigler C.H."/>
            <person name="Harker D."/>
            <person name="Hoffmann L.V."/>
            <person name="Hovav R."/>
            <person name="Jones D.C."/>
            <person name="Lemke C."/>
            <person name="Mansoor S."/>
            <person name="ur Rahman M."/>
            <person name="Rainville L.N."/>
            <person name="Rambani A."/>
            <person name="Reddy U.K."/>
            <person name="Rong J.K."/>
            <person name="Saranga Y."/>
            <person name="Scheffler B.E."/>
            <person name="Scheffler J.A."/>
            <person name="Stelly D.M."/>
            <person name="Triplett B.A."/>
            <person name="Van Deynze A."/>
            <person name="Vaslin M.F."/>
            <person name="Waghmare V.N."/>
            <person name="Walford S.A."/>
            <person name="Wright R.J."/>
            <person name="Zaki E.A."/>
            <person name="Zhang T."/>
            <person name="Dennis E.S."/>
            <person name="Mayer K.F."/>
            <person name="Peterson D.G."/>
            <person name="Rokhsar D.S."/>
            <person name="Wang X."/>
            <person name="Schmutz J."/>
        </authorList>
    </citation>
    <scope>NUCLEOTIDE SEQUENCE [LARGE SCALE GENOMIC DNA]</scope>
</reference>
<protein>
    <recommendedName>
        <fullName evidence="6">Pentacotripeptide-repeat region of PRORP domain-containing protein</fullName>
    </recommendedName>
</protein>
<feature type="repeat" description="PPR" evidence="3">
    <location>
        <begin position="29"/>
        <end position="63"/>
    </location>
</feature>
<dbReference type="Gramene" id="KJB61753">
    <property type="protein sequence ID" value="KJB61753"/>
    <property type="gene ID" value="B456_009G378000"/>
</dbReference>
<gene>
    <name evidence="4" type="ORF">B456_009G378000</name>
</gene>
<evidence type="ECO:0000313" key="5">
    <source>
        <dbReference type="Proteomes" id="UP000032304"/>
    </source>
</evidence>
<dbReference type="InterPro" id="IPR011990">
    <property type="entry name" value="TPR-like_helical_dom_sf"/>
</dbReference>
<sequence length="84" mass="9471">MINILCKEGLPDEAYRLFGSMGDNDCLPDNCCYNVMIRGFLRNSYTSKATQLLMEMVGKGFSADIITDTLFMDLIIYSNKSILL</sequence>
<evidence type="ECO:0008006" key="6">
    <source>
        <dbReference type="Google" id="ProtNLM"/>
    </source>
</evidence>
<dbReference type="Pfam" id="PF13041">
    <property type="entry name" value="PPR_2"/>
    <property type="match status" value="1"/>
</dbReference>
<evidence type="ECO:0000256" key="3">
    <source>
        <dbReference type="PROSITE-ProRule" id="PRU00708"/>
    </source>
</evidence>
<dbReference type="InterPro" id="IPR002885">
    <property type="entry name" value="PPR_rpt"/>
</dbReference>
<proteinExistence type="inferred from homology"/>
<organism evidence="4 5">
    <name type="scientific">Gossypium raimondii</name>
    <name type="common">Peruvian cotton</name>
    <name type="synonym">Gossypium klotzschianum subsp. raimondii</name>
    <dbReference type="NCBI Taxonomy" id="29730"/>
    <lineage>
        <taxon>Eukaryota</taxon>
        <taxon>Viridiplantae</taxon>
        <taxon>Streptophyta</taxon>
        <taxon>Embryophyta</taxon>
        <taxon>Tracheophyta</taxon>
        <taxon>Spermatophyta</taxon>
        <taxon>Magnoliopsida</taxon>
        <taxon>eudicotyledons</taxon>
        <taxon>Gunneridae</taxon>
        <taxon>Pentapetalae</taxon>
        <taxon>rosids</taxon>
        <taxon>malvids</taxon>
        <taxon>Malvales</taxon>
        <taxon>Malvaceae</taxon>
        <taxon>Malvoideae</taxon>
        <taxon>Gossypium</taxon>
    </lineage>
</organism>
<comment type="similarity">
    <text evidence="1">Belongs to the PPR family. P subfamily.</text>
</comment>
<feature type="repeat" description="PPR" evidence="3">
    <location>
        <begin position="1"/>
        <end position="28"/>
    </location>
</feature>
<dbReference type="STRING" id="29730.A0A0D2SF17"/>